<dbReference type="GO" id="GO:0005886">
    <property type="term" value="C:plasma membrane"/>
    <property type="evidence" value="ECO:0007669"/>
    <property type="project" value="UniProtKB-SubCell"/>
</dbReference>
<dbReference type="InterPro" id="IPR000731">
    <property type="entry name" value="SSD"/>
</dbReference>
<evidence type="ECO:0000256" key="7">
    <source>
        <dbReference type="SAM" id="Coils"/>
    </source>
</evidence>
<dbReference type="PROSITE" id="PS50156">
    <property type="entry name" value="SSD"/>
    <property type="match status" value="1"/>
</dbReference>
<keyword evidence="7" id="KW-0175">Coiled coil</keyword>
<keyword evidence="12" id="KW-1185">Reference proteome</keyword>
<feature type="transmembrane region" description="Helical" evidence="9">
    <location>
        <begin position="668"/>
        <end position="690"/>
    </location>
</feature>
<keyword evidence="5 9" id="KW-1133">Transmembrane helix</keyword>
<feature type="region of interest" description="Disordered" evidence="8">
    <location>
        <begin position="1123"/>
        <end position="1148"/>
    </location>
</feature>
<dbReference type="InterPro" id="IPR001036">
    <property type="entry name" value="Acrflvin-R"/>
</dbReference>
<dbReference type="GO" id="GO:0022857">
    <property type="term" value="F:transmembrane transporter activity"/>
    <property type="evidence" value="ECO:0007669"/>
    <property type="project" value="InterPro"/>
</dbReference>
<accession>A0A839QJK2</accession>
<evidence type="ECO:0000256" key="6">
    <source>
        <dbReference type="ARBA" id="ARBA00023136"/>
    </source>
</evidence>
<feature type="coiled-coil region" evidence="7">
    <location>
        <begin position="457"/>
        <end position="484"/>
    </location>
</feature>
<feature type="domain" description="SSD" evidence="10">
    <location>
        <begin position="593"/>
        <end position="725"/>
    </location>
</feature>
<evidence type="ECO:0000313" key="12">
    <source>
        <dbReference type="Proteomes" id="UP000523000"/>
    </source>
</evidence>
<feature type="transmembrane region" description="Helical" evidence="9">
    <location>
        <begin position="1064"/>
        <end position="1086"/>
    </location>
</feature>
<feature type="transmembrane region" description="Helical" evidence="9">
    <location>
        <begin position="20"/>
        <end position="41"/>
    </location>
</feature>
<evidence type="ECO:0000256" key="8">
    <source>
        <dbReference type="SAM" id="MobiDB-lite"/>
    </source>
</evidence>
<name>A0A839QJK2_9MICC</name>
<dbReference type="PRINTS" id="PR00702">
    <property type="entry name" value="ACRIFLAVINRP"/>
</dbReference>
<dbReference type="InterPro" id="IPR004869">
    <property type="entry name" value="MMPL_dom"/>
</dbReference>
<dbReference type="Proteomes" id="UP000523000">
    <property type="component" value="Unassembled WGS sequence"/>
</dbReference>
<sequence length="1148" mass="117895">MASFLYRLGRLAYRRRWMFVSIWTVLLLAIGIGAVAFMGTLSNTFTIPGTETQRTLDKLKVEMPEFAGGTGSLVYRTADGKAFTPTQELEIGAALGKLSKLPDVAEVQDPFKLQAQIDDAGAKLDTARADLATGQKKLDDGKAQLAAGRKTLEDGRKQITDGRAQLKDARVTLATGRKELNAGKARLADGRSQLAPGKAALASGRASLAAGQKKWDAGNAAYKAGVAKVADGRRQIAQAKQDLPAEAKKLDAGVAAQAAGMKKLLGGKSRAAFESQLATGRAALTKLPGLEAQITTLASTIAGLKTQITDLEKQADAGKDVAGQLSAARTGLKQAQDGHDQAVAGAKSLRGVKADVDAGTAALKQLDAAKVKLDAGATALASAKKTLAGKEKQLDAAAAKLPAAKKSLDAAAANLRAGGTKTSIAADQLAAAQRKVDDGAAAIVFNEAKLKAGESDIAANAKKLDAAQKKLDVAEAKLPQAEADLAKGVAKLADGQQKLELGVRTAASTNGMRFVSKDGTTAAVHVTFTGSTDAISSATRTEIQQVASAPVASGVEVFYSKEIVQDLSSIFGIAEVLGLAIAAVVLLVMLGTLVAAGLPLVMAVLGVGAGVGGTLALSSVIEMASITPALALMLGLAVGIDYSLFIVHRHRRQLLEGMEMQESIGRATGTSGNAVVFAGLTVVIALSALAVPGLPFLTVLGLSAAFTVAMAVALAITLTPAVLGIIGTKLISKRAWAKAADPVHLATQTRNADGRRGWGAVVTRRPWLAAAASIVLLGIVAIPAAQLRTALPDGGAEPQNSSAYQAYDDISTAFGAGYNGPLLVLADLPTGLDHTGAQLANLDVADKLRVVPGVIAAVPVAVNKANNLGVLQVIPEAGPASVETEQLVHTLRDSTGSIKQATGSTIAVTGQVAAQIDVSEKLSEALPPYLAIVVGLSLILLLLVFRSIVVPLLATVGFLLSLAAAFGATVAVYQWGWLGSVFDVNVPGPIMSFLPILLTGILFGLAMDYQVFLVSGMREAYVHGGKAQAAVRAGFAHSAPVVTAAALIMASVFAGFVFSHLTMIRAIGFALAVGVLFDAFIVRMTLTPAIMHLLGRHAWYIPRWLDRILPDVDVEGAKLDATAPAATPGLPDDAAGPGPAAGKATVDA</sequence>
<evidence type="ECO:0000259" key="10">
    <source>
        <dbReference type="PROSITE" id="PS50156"/>
    </source>
</evidence>
<feature type="transmembrane region" description="Helical" evidence="9">
    <location>
        <begin position="600"/>
        <end position="620"/>
    </location>
</feature>
<comment type="caution">
    <text evidence="11">The sequence shown here is derived from an EMBL/GenBank/DDBJ whole genome shotgun (WGS) entry which is preliminary data.</text>
</comment>
<dbReference type="Pfam" id="PF03176">
    <property type="entry name" value="MMPL"/>
    <property type="match status" value="2"/>
</dbReference>
<evidence type="ECO:0000256" key="1">
    <source>
        <dbReference type="ARBA" id="ARBA00004651"/>
    </source>
</evidence>
<dbReference type="Gene3D" id="1.20.1640.10">
    <property type="entry name" value="Multidrug efflux transporter AcrB transmembrane domain"/>
    <property type="match status" value="2"/>
</dbReference>
<feature type="transmembrane region" description="Helical" evidence="9">
    <location>
        <begin position="696"/>
        <end position="726"/>
    </location>
</feature>
<feature type="transmembrane region" description="Helical" evidence="9">
    <location>
        <begin position="952"/>
        <end position="973"/>
    </location>
</feature>
<dbReference type="PANTHER" id="PTHR33406">
    <property type="entry name" value="MEMBRANE PROTEIN MJ1562-RELATED"/>
    <property type="match status" value="1"/>
</dbReference>
<feature type="transmembrane region" description="Helical" evidence="9">
    <location>
        <begin position="993"/>
        <end position="1014"/>
    </location>
</feature>
<gene>
    <name evidence="11" type="ORF">E9229_002211</name>
</gene>
<dbReference type="SUPFAM" id="SSF57997">
    <property type="entry name" value="Tropomyosin"/>
    <property type="match status" value="1"/>
</dbReference>
<organism evidence="11 12">
    <name type="scientific">Paeniglutamicibacter cryotolerans</name>
    <dbReference type="NCBI Taxonomy" id="670079"/>
    <lineage>
        <taxon>Bacteria</taxon>
        <taxon>Bacillati</taxon>
        <taxon>Actinomycetota</taxon>
        <taxon>Actinomycetes</taxon>
        <taxon>Micrococcales</taxon>
        <taxon>Micrococcaceae</taxon>
        <taxon>Paeniglutamicibacter</taxon>
    </lineage>
</organism>
<evidence type="ECO:0000256" key="3">
    <source>
        <dbReference type="ARBA" id="ARBA00022475"/>
    </source>
</evidence>
<feature type="transmembrane region" description="Helical" evidence="9">
    <location>
        <begin position="626"/>
        <end position="647"/>
    </location>
</feature>
<keyword evidence="4 9" id="KW-0812">Transmembrane</keyword>
<dbReference type="PANTHER" id="PTHR33406:SF11">
    <property type="entry name" value="MEMBRANE PROTEIN SCO6666-RELATED"/>
    <property type="match status" value="1"/>
</dbReference>
<keyword evidence="6 9" id="KW-0472">Membrane</keyword>
<evidence type="ECO:0000256" key="9">
    <source>
        <dbReference type="SAM" id="Phobius"/>
    </source>
</evidence>
<dbReference type="SUPFAM" id="SSF82866">
    <property type="entry name" value="Multidrug efflux transporter AcrB transmembrane domain"/>
    <property type="match status" value="2"/>
</dbReference>
<protein>
    <submittedName>
        <fullName evidence="11">RND superfamily putative drug exporter</fullName>
    </submittedName>
</protein>
<comment type="subcellular location">
    <subcellularLocation>
        <location evidence="1">Cell membrane</location>
        <topology evidence="1">Multi-pass membrane protein</topology>
    </subcellularLocation>
</comment>
<evidence type="ECO:0000313" key="11">
    <source>
        <dbReference type="EMBL" id="MBB2996020.1"/>
    </source>
</evidence>
<evidence type="ECO:0000256" key="4">
    <source>
        <dbReference type="ARBA" id="ARBA00022692"/>
    </source>
</evidence>
<evidence type="ECO:0000256" key="2">
    <source>
        <dbReference type="ARBA" id="ARBA00010157"/>
    </source>
</evidence>
<feature type="transmembrane region" description="Helical" evidence="9">
    <location>
        <begin position="926"/>
        <end position="945"/>
    </location>
</feature>
<feature type="transmembrane region" description="Helical" evidence="9">
    <location>
        <begin position="766"/>
        <end position="785"/>
    </location>
</feature>
<comment type="similarity">
    <text evidence="2">Belongs to the resistance-nodulation-cell division (RND) (TC 2.A.6) family. MmpL subfamily.</text>
</comment>
<dbReference type="RefSeq" id="WP_183511211.1">
    <property type="nucleotide sequence ID" value="NZ_JACHVS010000001.1"/>
</dbReference>
<reference evidence="11 12" key="1">
    <citation type="submission" date="2020-08" db="EMBL/GenBank/DDBJ databases">
        <title>Sequencing the genomes of 1000 actinobacteria strains.</title>
        <authorList>
            <person name="Klenk H.-P."/>
        </authorList>
    </citation>
    <scope>NUCLEOTIDE SEQUENCE [LARGE SCALE GENOMIC DNA]</scope>
    <source>
        <strain evidence="11 12">DSM 22826</strain>
    </source>
</reference>
<feature type="transmembrane region" description="Helical" evidence="9">
    <location>
        <begin position="1035"/>
        <end position="1058"/>
    </location>
</feature>
<proteinExistence type="inferred from homology"/>
<dbReference type="InterPro" id="IPR050545">
    <property type="entry name" value="Mycobact_MmpL"/>
</dbReference>
<dbReference type="EMBL" id="JACHVS010000001">
    <property type="protein sequence ID" value="MBB2996020.1"/>
    <property type="molecule type" value="Genomic_DNA"/>
</dbReference>
<keyword evidence="3" id="KW-1003">Cell membrane</keyword>
<dbReference type="AlphaFoldDB" id="A0A839QJK2"/>
<feature type="transmembrane region" description="Helical" evidence="9">
    <location>
        <begin position="570"/>
        <end position="593"/>
    </location>
</feature>
<evidence type="ECO:0000256" key="5">
    <source>
        <dbReference type="ARBA" id="ARBA00022989"/>
    </source>
</evidence>
<dbReference type="Gene3D" id="1.10.287.1490">
    <property type="match status" value="1"/>
</dbReference>